<keyword evidence="3" id="KW-1185">Reference proteome</keyword>
<accession>A0ABR1V1Y2</accession>
<name>A0ABR1V1Y2_9PEZI</name>
<comment type="caution">
    <text evidence="2">The sequence shown here is derived from an EMBL/GenBank/DDBJ whole genome shotgun (WGS) entry which is preliminary data.</text>
</comment>
<feature type="compositionally biased region" description="Polar residues" evidence="1">
    <location>
        <begin position="36"/>
        <end position="48"/>
    </location>
</feature>
<evidence type="ECO:0000256" key="1">
    <source>
        <dbReference type="SAM" id="MobiDB-lite"/>
    </source>
</evidence>
<feature type="compositionally biased region" description="Low complexity" evidence="1">
    <location>
        <begin position="140"/>
        <end position="149"/>
    </location>
</feature>
<dbReference type="Proteomes" id="UP001446871">
    <property type="component" value="Unassembled WGS sequence"/>
</dbReference>
<feature type="region of interest" description="Disordered" evidence="1">
    <location>
        <begin position="1"/>
        <end position="99"/>
    </location>
</feature>
<evidence type="ECO:0000313" key="2">
    <source>
        <dbReference type="EMBL" id="KAK8064296.1"/>
    </source>
</evidence>
<protein>
    <submittedName>
        <fullName evidence="2">Uncharacterized protein</fullName>
    </submittedName>
</protein>
<gene>
    <name evidence="2" type="ORF">PG996_008948</name>
</gene>
<sequence>MHENKDKFKYYGKFGQDDPLDPEPQTRRGLGPPSPSRSQKQQHPSSRQGPARAQGGESPQDRQEAAPGPRQGRRRTGPAAGSGQRSTGQPARRLPVQTPGGFLEGVAAFEHKYLDAEGLNAPLPEWRLVCQMLRPTRTWSSSSSSSSSSPPTPTPTTEPLEKKGVVEVWTRPEYPDLHTLGGWDVNYHYARFVARVLAVVRDPSDAGSQLVHWVRDAKAEDAWWVLFHALLYLQFETMRERIRNAPLRHRIMAMMRSS</sequence>
<evidence type="ECO:0000313" key="3">
    <source>
        <dbReference type="Proteomes" id="UP001446871"/>
    </source>
</evidence>
<dbReference type="EMBL" id="JAQQWM010000005">
    <property type="protein sequence ID" value="KAK8064296.1"/>
    <property type="molecule type" value="Genomic_DNA"/>
</dbReference>
<feature type="region of interest" description="Disordered" evidence="1">
    <location>
        <begin position="137"/>
        <end position="163"/>
    </location>
</feature>
<reference evidence="2 3" key="1">
    <citation type="submission" date="2023-01" db="EMBL/GenBank/DDBJ databases">
        <title>Analysis of 21 Apiospora genomes using comparative genomics revels a genus with tremendous synthesis potential of carbohydrate active enzymes and secondary metabolites.</title>
        <authorList>
            <person name="Sorensen T."/>
        </authorList>
    </citation>
    <scope>NUCLEOTIDE SEQUENCE [LARGE SCALE GENOMIC DNA]</scope>
    <source>
        <strain evidence="2 3">CBS 83171</strain>
    </source>
</reference>
<proteinExistence type="predicted"/>
<organism evidence="2 3">
    <name type="scientific">Apiospora saccharicola</name>
    <dbReference type="NCBI Taxonomy" id="335842"/>
    <lineage>
        <taxon>Eukaryota</taxon>
        <taxon>Fungi</taxon>
        <taxon>Dikarya</taxon>
        <taxon>Ascomycota</taxon>
        <taxon>Pezizomycotina</taxon>
        <taxon>Sordariomycetes</taxon>
        <taxon>Xylariomycetidae</taxon>
        <taxon>Amphisphaeriales</taxon>
        <taxon>Apiosporaceae</taxon>
        <taxon>Apiospora</taxon>
    </lineage>
</organism>